<sequence>MSTTSLSSLPAPSSDTLDIVPPRPAPKRTYGRARPVSPPPITASTTSSSSSILPAAVAGAVNTSPSKALLDRWSSANQSWKDTLSKLDAPSSDNAEQQEDEEEELRKQMAKMRREARGLASLNNTQQLLPASSSSQTHPTVQAQALPIPKSKNAPGNTFSSSSLTSIPTTVPTSPLRSSPPPLPRPVSPSPPTPSIDRRLQAQSSEIAEETMFPVRKSGMMSGKQKRIIMSDDEDSDDDEEAPLFAKDTSRSASPLEGDEDLSTTERGSSPPLENRTRVTQDNIGAEDAEDEDDQDFGKLMEDLAEADRIAERRESEKTPQPRSSALDGLDDLFENDEEEHQERKGRSSKKGLNKADKAEMEKDIARAQRERPVAFSRPEPSHLPITAWLAQANVAVRTKEPVNRDVPGLTFAKSPQTSPSQQTPPDDDIIGFTPSSGLRRPLGTTSTSRISIENPNTPTPAHHRKGKDRVVVPGTSEGAESDDDEQDFNRFMEKQQRLDKEREAREARIKKLLEFKQQQIAAKQVSAKQQTAKLNLQQRHSSSDNEREESLQQQHQKEDEDSDLEFADENEITPKKNKKLEEEAMKMINGRKVPGAKAILSRTVGKATISKQKQGILAKAGILHKQKKHHQGGEDRDISETYLDFAGKTFSHANQKQLNGGSKPPNQKKGREEVLSKEELENYMKLSHQQQVKNLQKSKESVFGKGKQLPQKVEQDYSQILVQAAKDDLNNANEEDGNGEDEDDEDYNPEADDEEEDKMIWSGDEAEAEEEFADDDDVDQENTLEGNEENTNQASPTATLEDDEEDVTPIIKRKPRASARVAFNSDDEDTQLRIRSSPIQRAPLAEVHVPQPTAKSTQAEDDGFGGFDLGGFGEASGSQGFSQLFGATQAATQNGEQDAFAALRAEPAGFLHVDAMLPGIEISKTQRERDNNLIAAELEEAAMERMQEMDKPKKQYMNERGLFTQTKPASLPPMEYDEDTQVSDTRRQLGGLSDMSMVAGNTPFGKTQTQTQMGSTISPLTGRRESTDNLGSPTQTQGDEDESRESFARLRRRESASEEDGISLPLSPTQPVQQRNVFDKMMKAASRPEPRPKVKSKMVDEQAEESEDDDGWGRKGQNEDENEDDEDDADNDGFVEGLVDDQLIDDEERRKQDEMAAEKNREIQLADDARREAEARKITEGKYRNKKRGKDFLEDDELSSDDDGNKRKYSKKQKRARQLGKEDGLSKLEGEANVFRQIYEKDLESEDDEIDETPFFDNYITNEEPEQQEDGEESIHIEPKKSYREIQDMLRQRAQLNRGKTGDELVIEDMDEDGIDYASRANALKKRRDTFVDADEDEDENRNMLEEGFSISKSVRNSTIINPNNGQDQSRKRTLESYASYVQEESQHTRRVGGGAAGVSVIRPQNNGLSRSGSLNRPAPVPHPHPYRSSTNNNTLGGSASGSGSVLLSKGNKFA</sequence>
<feature type="compositionally biased region" description="Acidic residues" evidence="1">
    <location>
        <begin position="231"/>
        <end position="242"/>
    </location>
</feature>
<feature type="compositionally biased region" description="Low complexity" evidence="1">
    <location>
        <begin position="1"/>
        <end position="18"/>
    </location>
</feature>
<dbReference type="GeneID" id="91093731"/>
<feature type="compositionally biased region" description="Basic and acidic residues" evidence="1">
    <location>
        <begin position="1220"/>
        <end position="1231"/>
    </location>
</feature>
<feature type="compositionally biased region" description="Basic and acidic residues" evidence="1">
    <location>
        <begin position="947"/>
        <end position="958"/>
    </location>
</feature>
<dbReference type="Pfam" id="PF09444">
    <property type="entry name" value="MRC1"/>
    <property type="match status" value="1"/>
</dbReference>
<feature type="compositionally biased region" description="Acidic residues" evidence="1">
    <location>
        <begin position="1194"/>
        <end position="1203"/>
    </location>
</feature>
<feature type="compositionally biased region" description="Low complexity" evidence="1">
    <location>
        <begin position="42"/>
        <end position="51"/>
    </location>
</feature>
<feature type="compositionally biased region" description="Acidic residues" evidence="1">
    <location>
        <begin position="329"/>
        <end position="340"/>
    </location>
</feature>
<feature type="region of interest" description="Disordered" evidence="1">
    <location>
        <begin position="650"/>
        <end position="873"/>
    </location>
</feature>
<feature type="compositionally biased region" description="Acidic residues" evidence="1">
    <location>
        <begin position="1102"/>
        <end position="1111"/>
    </location>
</feature>
<feature type="compositionally biased region" description="Acidic residues" evidence="1">
    <location>
        <begin position="1120"/>
        <end position="1147"/>
    </location>
</feature>
<feature type="compositionally biased region" description="Polar residues" evidence="1">
    <location>
        <begin position="1404"/>
        <end position="1416"/>
    </location>
</feature>
<keyword evidence="4" id="KW-1185">Reference proteome</keyword>
<feature type="region of interest" description="Disordered" evidence="1">
    <location>
        <begin position="75"/>
        <end position="384"/>
    </location>
</feature>
<accession>A0AAX4JUB9</accession>
<feature type="compositionally biased region" description="Basic and acidic residues" evidence="1">
    <location>
        <begin position="1078"/>
        <end position="1101"/>
    </location>
</feature>
<evidence type="ECO:0000256" key="1">
    <source>
        <dbReference type="SAM" id="MobiDB-lite"/>
    </source>
</evidence>
<feature type="compositionally biased region" description="Polar residues" evidence="1">
    <location>
        <begin position="652"/>
        <end position="661"/>
    </location>
</feature>
<reference evidence="3 4" key="1">
    <citation type="submission" date="2024-01" db="EMBL/GenBank/DDBJ databases">
        <title>Comparative genomics of Cryptococcus and Kwoniella reveals pathogenesis evolution and contrasting modes of karyotype evolution via chromosome fusion or intercentromeric recombination.</title>
        <authorList>
            <person name="Coelho M.A."/>
            <person name="David-Palma M."/>
            <person name="Shea T."/>
            <person name="Bowers K."/>
            <person name="McGinley-Smith S."/>
            <person name="Mohammad A.W."/>
            <person name="Gnirke A."/>
            <person name="Yurkov A.M."/>
            <person name="Nowrousian M."/>
            <person name="Sun S."/>
            <person name="Cuomo C.A."/>
            <person name="Heitman J."/>
        </authorList>
    </citation>
    <scope>NUCLEOTIDE SEQUENCE [LARGE SCALE GENOMIC DNA]</scope>
    <source>
        <strain evidence="3 4">CBS 6074</strain>
    </source>
</reference>
<feature type="compositionally biased region" description="Basic and acidic residues" evidence="1">
    <location>
        <begin position="542"/>
        <end position="559"/>
    </location>
</feature>
<feature type="compositionally biased region" description="Acidic residues" evidence="1">
    <location>
        <begin position="1244"/>
        <end position="1255"/>
    </location>
</feature>
<feature type="compositionally biased region" description="Acidic residues" evidence="1">
    <location>
        <begin position="1264"/>
        <end position="1273"/>
    </location>
</feature>
<feature type="compositionally biased region" description="Basic and acidic residues" evidence="1">
    <location>
        <begin position="670"/>
        <end position="683"/>
    </location>
</feature>
<feature type="compositionally biased region" description="Basic and acidic residues" evidence="1">
    <location>
        <begin position="104"/>
        <end position="117"/>
    </location>
</feature>
<feature type="region of interest" description="Disordered" evidence="1">
    <location>
        <begin position="947"/>
        <end position="1282"/>
    </location>
</feature>
<feature type="compositionally biased region" description="Polar residues" evidence="1">
    <location>
        <begin position="154"/>
        <end position="167"/>
    </location>
</feature>
<feature type="region of interest" description="Disordered" evidence="1">
    <location>
        <begin position="1382"/>
        <end position="1456"/>
    </location>
</feature>
<feature type="compositionally biased region" description="Basic and acidic residues" evidence="1">
    <location>
        <begin position="354"/>
        <end position="373"/>
    </location>
</feature>
<name>A0AAX4JUB9_9TREE</name>
<dbReference type="RefSeq" id="XP_066074918.1">
    <property type="nucleotide sequence ID" value="XM_066218821.1"/>
</dbReference>
<feature type="compositionally biased region" description="Polar residues" evidence="1">
    <location>
        <begin position="1029"/>
        <end position="1038"/>
    </location>
</feature>
<feature type="compositionally biased region" description="Acidic residues" evidence="1">
    <location>
        <begin position="560"/>
        <end position="572"/>
    </location>
</feature>
<organism evidence="3 4">
    <name type="scientific">Kwoniella dendrophila CBS 6074</name>
    <dbReference type="NCBI Taxonomy" id="1295534"/>
    <lineage>
        <taxon>Eukaryota</taxon>
        <taxon>Fungi</taxon>
        <taxon>Dikarya</taxon>
        <taxon>Basidiomycota</taxon>
        <taxon>Agaricomycotina</taxon>
        <taxon>Tremellomycetes</taxon>
        <taxon>Tremellales</taxon>
        <taxon>Cryptococcaceae</taxon>
        <taxon>Kwoniella</taxon>
    </lineage>
</organism>
<feature type="domain" description="DNA replication checkpoint mediator MRC1" evidence="2">
    <location>
        <begin position="1095"/>
        <end position="1230"/>
    </location>
</feature>
<feature type="region of interest" description="Disordered" evidence="1">
    <location>
        <begin position="1"/>
        <end position="51"/>
    </location>
</feature>
<protein>
    <recommendedName>
        <fullName evidence="2">DNA replication checkpoint mediator MRC1 domain-containing protein</fullName>
    </recommendedName>
</protein>
<feature type="compositionally biased region" description="Low complexity" evidence="1">
    <location>
        <begin position="168"/>
        <end position="177"/>
    </location>
</feature>
<dbReference type="InterPro" id="IPR018564">
    <property type="entry name" value="Repl_chkpnt_MRC1_dom"/>
</dbReference>
<feature type="compositionally biased region" description="Basic residues" evidence="1">
    <location>
        <begin position="1208"/>
        <end position="1219"/>
    </location>
</feature>
<dbReference type="EMBL" id="CP144100">
    <property type="protein sequence ID" value="WWC88155.1"/>
    <property type="molecule type" value="Genomic_DNA"/>
</dbReference>
<feature type="compositionally biased region" description="Low complexity" evidence="1">
    <location>
        <begin position="415"/>
        <end position="425"/>
    </location>
</feature>
<proteinExistence type="predicted"/>
<feature type="compositionally biased region" description="Polar residues" evidence="1">
    <location>
        <begin position="1005"/>
        <end position="1020"/>
    </location>
</feature>
<feature type="compositionally biased region" description="Acidic residues" evidence="1">
    <location>
        <begin position="765"/>
        <end position="789"/>
    </location>
</feature>
<feature type="compositionally biased region" description="Basic and acidic residues" evidence="1">
    <location>
        <begin position="1148"/>
        <end position="1184"/>
    </location>
</feature>
<feature type="region of interest" description="Disordered" evidence="1">
    <location>
        <begin position="526"/>
        <end position="583"/>
    </location>
</feature>
<evidence type="ECO:0000313" key="4">
    <source>
        <dbReference type="Proteomes" id="UP001355207"/>
    </source>
</evidence>
<feature type="compositionally biased region" description="Low complexity" evidence="1">
    <location>
        <begin position="1430"/>
        <end position="1456"/>
    </location>
</feature>
<feature type="compositionally biased region" description="Polar residues" evidence="1">
    <location>
        <begin position="526"/>
        <end position="541"/>
    </location>
</feature>
<feature type="compositionally biased region" description="Pro residues" evidence="1">
    <location>
        <begin position="178"/>
        <end position="194"/>
    </location>
</feature>
<feature type="compositionally biased region" description="Polar residues" evidence="1">
    <location>
        <begin position="1067"/>
        <end position="1077"/>
    </location>
</feature>
<feature type="compositionally biased region" description="Basic and acidic residues" evidence="1">
    <location>
        <begin position="488"/>
        <end position="504"/>
    </location>
</feature>
<dbReference type="Proteomes" id="UP001355207">
    <property type="component" value="Chromosome 3"/>
</dbReference>
<feature type="compositionally biased region" description="Polar residues" evidence="1">
    <location>
        <begin position="444"/>
        <end position="457"/>
    </location>
</feature>
<evidence type="ECO:0000313" key="3">
    <source>
        <dbReference type="EMBL" id="WWC88155.1"/>
    </source>
</evidence>
<feature type="compositionally biased region" description="Basic and acidic residues" evidence="1">
    <location>
        <begin position="296"/>
        <end position="320"/>
    </location>
</feature>
<feature type="region of interest" description="Disordered" evidence="1">
    <location>
        <begin position="400"/>
        <end position="504"/>
    </location>
</feature>
<evidence type="ECO:0000259" key="2">
    <source>
        <dbReference type="Pfam" id="PF09444"/>
    </source>
</evidence>
<feature type="compositionally biased region" description="Polar residues" evidence="1">
    <location>
        <begin position="121"/>
        <end position="143"/>
    </location>
</feature>
<gene>
    <name evidence="3" type="ORF">L201_003060</name>
</gene>
<feature type="compositionally biased region" description="Basic and acidic residues" evidence="1">
    <location>
        <begin position="1045"/>
        <end position="1057"/>
    </location>
</feature>
<feature type="compositionally biased region" description="Acidic residues" evidence="1">
    <location>
        <begin position="285"/>
        <end position="295"/>
    </location>
</feature>
<feature type="compositionally biased region" description="Acidic residues" evidence="1">
    <location>
        <begin position="734"/>
        <end position="758"/>
    </location>
</feature>